<name>A0A1I7SE86_BURXY</name>
<dbReference type="Proteomes" id="UP000582659">
    <property type="component" value="Unassembled WGS sequence"/>
</dbReference>
<evidence type="ECO:0000259" key="2">
    <source>
        <dbReference type="PROSITE" id="PS50076"/>
    </source>
</evidence>
<dbReference type="Pfam" id="PF00226">
    <property type="entry name" value="DnaJ"/>
    <property type="match status" value="1"/>
</dbReference>
<keyword evidence="6" id="KW-1185">Reference proteome</keyword>
<accession>A0A1I7SE86</accession>
<evidence type="ECO:0000313" key="6">
    <source>
        <dbReference type="Proteomes" id="UP000659654"/>
    </source>
</evidence>
<evidence type="ECO:0000313" key="4">
    <source>
        <dbReference type="EMBL" id="CAG9088658.1"/>
    </source>
</evidence>
<reference evidence="4" key="2">
    <citation type="submission" date="2020-08" db="EMBL/GenBank/DDBJ databases">
        <authorList>
            <person name="Kikuchi T."/>
        </authorList>
    </citation>
    <scope>NUCLEOTIDE SEQUENCE</scope>
    <source>
        <strain evidence="3">Ka4C1</strain>
    </source>
</reference>
<keyword evidence="1" id="KW-0472">Membrane</keyword>
<proteinExistence type="predicted"/>
<feature type="domain" description="J" evidence="2">
    <location>
        <begin position="29"/>
        <end position="91"/>
    </location>
</feature>
<dbReference type="eggNOG" id="KOG0715">
    <property type="taxonomic scope" value="Eukaryota"/>
</dbReference>
<evidence type="ECO:0000313" key="5">
    <source>
        <dbReference type="Proteomes" id="UP000095284"/>
    </source>
</evidence>
<gene>
    <name evidence="3" type="ORF">BXYJ_LOCUS2503</name>
</gene>
<dbReference type="Gene3D" id="1.10.287.110">
    <property type="entry name" value="DnaJ domain"/>
    <property type="match status" value="1"/>
</dbReference>
<organism evidence="5 7">
    <name type="scientific">Bursaphelenchus xylophilus</name>
    <name type="common">Pinewood nematode worm</name>
    <name type="synonym">Aphelenchoides xylophilus</name>
    <dbReference type="NCBI Taxonomy" id="6326"/>
    <lineage>
        <taxon>Eukaryota</taxon>
        <taxon>Metazoa</taxon>
        <taxon>Ecdysozoa</taxon>
        <taxon>Nematoda</taxon>
        <taxon>Chromadorea</taxon>
        <taxon>Rhabditida</taxon>
        <taxon>Tylenchina</taxon>
        <taxon>Tylenchomorpha</taxon>
        <taxon>Aphelenchoidea</taxon>
        <taxon>Aphelenchoididae</taxon>
        <taxon>Bursaphelenchus</taxon>
    </lineage>
</organism>
<feature type="transmembrane region" description="Helical" evidence="1">
    <location>
        <begin position="146"/>
        <end position="168"/>
    </location>
</feature>
<dbReference type="OrthoDB" id="552049at2759"/>
<evidence type="ECO:0000313" key="7">
    <source>
        <dbReference type="WBParaSite" id="BXY_1134400.1"/>
    </source>
</evidence>
<protein>
    <submittedName>
        <fullName evidence="3">(pine wood nematode) hypothetical protein</fullName>
    </submittedName>
    <submittedName>
        <fullName evidence="7">J domain-containing protein</fullName>
    </submittedName>
</protein>
<keyword evidence="1" id="KW-0812">Transmembrane</keyword>
<evidence type="ECO:0000256" key="1">
    <source>
        <dbReference type="SAM" id="Phobius"/>
    </source>
</evidence>
<dbReference type="EMBL" id="CAJFCV020000001">
    <property type="protein sequence ID" value="CAG9088658.1"/>
    <property type="molecule type" value="Genomic_DNA"/>
</dbReference>
<dbReference type="Proteomes" id="UP000659654">
    <property type="component" value="Unassembled WGS sequence"/>
</dbReference>
<dbReference type="PROSITE" id="PS50076">
    <property type="entry name" value="DNAJ_2"/>
    <property type="match status" value="1"/>
</dbReference>
<dbReference type="PANTHER" id="PTHR44825:SF1">
    <property type="entry name" value="DNAJ HOMOLOG SUBFAMILY C MEMBER 4"/>
    <property type="match status" value="1"/>
</dbReference>
<dbReference type="InterPro" id="IPR001623">
    <property type="entry name" value="DnaJ_domain"/>
</dbReference>
<dbReference type="PANTHER" id="PTHR44825">
    <property type="match status" value="1"/>
</dbReference>
<keyword evidence="1" id="KW-1133">Transmembrane helix</keyword>
<dbReference type="AlphaFoldDB" id="A0A1I7SE86"/>
<dbReference type="Proteomes" id="UP000095284">
    <property type="component" value="Unplaced"/>
</dbReference>
<dbReference type="SMR" id="A0A1I7SE86"/>
<dbReference type="PRINTS" id="PR00625">
    <property type="entry name" value="JDOMAIN"/>
</dbReference>
<sequence length="260" mass="31192">MDLSFLAQTRSISLAGRAFLHSTNISAKTHYDTLGIDRTASLGEVKRAYFEKSKLLHPDRNDGETSEFMKLKKAYDVLRRPADRRIYDMQLAGQSPYRSYNTDRSRADYSNVDWETYYRKHYGADGTTFRKMQEQRDYNRRTWKRMLMITAAACGFIVTYNFFLWYTIFKEEKRIDRLIAKDEIAKSFLRQREMRGRLDDQLSVAHYARILHSDIEEKMRQRDEERRTTGERNPLEIREEWRWMEAVKQPTTNRYKERGS</sequence>
<evidence type="ECO:0000313" key="3">
    <source>
        <dbReference type="EMBL" id="CAD5211587.1"/>
    </source>
</evidence>
<dbReference type="SMART" id="SM00271">
    <property type="entry name" value="DnaJ"/>
    <property type="match status" value="1"/>
</dbReference>
<dbReference type="CDD" id="cd06257">
    <property type="entry name" value="DnaJ"/>
    <property type="match status" value="1"/>
</dbReference>
<dbReference type="EMBL" id="CAJFDI010000001">
    <property type="protein sequence ID" value="CAD5211587.1"/>
    <property type="molecule type" value="Genomic_DNA"/>
</dbReference>
<dbReference type="SUPFAM" id="SSF46565">
    <property type="entry name" value="Chaperone J-domain"/>
    <property type="match status" value="1"/>
</dbReference>
<dbReference type="InterPro" id="IPR036869">
    <property type="entry name" value="J_dom_sf"/>
</dbReference>
<dbReference type="WBParaSite" id="BXY_1134400.1">
    <property type="protein sequence ID" value="BXY_1134400.1"/>
    <property type="gene ID" value="BXY_1134400"/>
</dbReference>
<reference evidence="7" key="1">
    <citation type="submission" date="2016-11" db="UniProtKB">
        <authorList>
            <consortium name="WormBaseParasite"/>
        </authorList>
    </citation>
    <scope>IDENTIFICATION</scope>
</reference>
<dbReference type="InterPro" id="IPR052763">
    <property type="entry name" value="DnaJ_C4"/>
</dbReference>